<evidence type="ECO:0000313" key="3">
    <source>
        <dbReference type="Proteomes" id="UP001336250"/>
    </source>
</evidence>
<feature type="signal peptide" evidence="1">
    <location>
        <begin position="1"/>
        <end position="22"/>
    </location>
</feature>
<dbReference type="AlphaFoldDB" id="A0AAW9QG91"/>
<evidence type="ECO:0000313" key="2">
    <source>
        <dbReference type="EMBL" id="MEF7614412.1"/>
    </source>
</evidence>
<dbReference type="InterPro" id="IPR025421">
    <property type="entry name" value="DUF4148"/>
</dbReference>
<reference evidence="2 3" key="1">
    <citation type="submission" date="2024-02" db="EMBL/GenBank/DDBJ databases">
        <title>Genome sequence of Aquincola sp. MAHUQ-54.</title>
        <authorList>
            <person name="Huq M.A."/>
        </authorList>
    </citation>
    <scope>NUCLEOTIDE SEQUENCE [LARGE SCALE GENOMIC DNA]</scope>
    <source>
        <strain evidence="2 3">MAHUQ-54</strain>
    </source>
</reference>
<dbReference type="EMBL" id="JAZIBG010000024">
    <property type="protein sequence ID" value="MEF7614412.1"/>
    <property type="molecule type" value="Genomic_DNA"/>
</dbReference>
<comment type="caution">
    <text evidence="2">The sequence shown here is derived from an EMBL/GenBank/DDBJ whole genome shotgun (WGS) entry which is preliminary data.</text>
</comment>
<dbReference type="RefSeq" id="WP_332289389.1">
    <property type="nucleotide sequence ID" value="NZ_JAZIBG010000024.1"/>
</dbReference>
<dbReference type="Pfam" id="PF13663">
    <property type="entry name" value="DUF4148"/>
    <property type="match status" value="1"/>
</dbReference>
<protein>
    <submittedName>
        <fullName evidence="2">DUF4148 domain-containing protein</fullName>
    </submittedName>
</protein>
<proteinExistence type="predicted"/>
<name>A0AAW9QG91_9BURK</name>
<feature type="chain" id="PRO_5043544350" evidence="1">
    <location>
        <begin position="23"/>
        <end position="105"/>
    </location>
</feature>
<accession>A0AAW9QG91</accession>
<keyword evidence="3" id="KW-1185">Reference proteome</keyword>
<evidence type="ECO:0000256" key="1">
    <source>
        <dbReference type="SAM" id="SignalP"/>
    </source>
</evidence>
<organism evidence="2 3">
    <name type="scientific">Aquincola agrisoli</name>
    <dbReference type="NCBI Taxonomy" id="3119538"/>
    <lineage>
        <taxon>Bacteria</taxon>
        <taxon>Pseudomonadati</taxon>
        <taxon>Pseudomonadota</taxon>
        <taxon>Betaproteobacteria</taxon>
        <taxon>Burkholderiales</taxon>
        <taxon>Sphaerotilaceae</taxon>
        <taxon>Aquincola</taxon>
    </lineage>
</organism>
<gene>
    <name evidence="2" type="ORF">V4F39_10875</name>
</gene>
<dbReference type="Proteomes" id="UP001336250">
    <property type="component" value="Unassembled WGS sequence"/>
</dbReference>
<sequence>MNTKSLIAASVLALLGSGAAFAQVNGDTGGYDVPELHAPSTKTRAEVIAELQAARANGELRIGAEGETYVPNTKFVSTKSRAEVRAEVVKALQAGERLSYGDTQG</sequence>
<keyword evidence="1" id="KW-0732">Signal</keyword>